<sequence>MSKMFNRVLSACFLTILLSVQSAAYAEYKEPSSQRAPGGRTDSSGSRGGCSGVAQLPLTTLAPQKHIGQTVSSHPTFAWFVPDSPEIKMEYLEQAVSPYPTLAWFLPVSPQYKTEFSLYEYSSNGTINLIKKIELKSSPGINKLSLPKDTPGLTVGKTYLWQIAVICNENYPSSDLVKKAEIEVVELPSNVKMSLDAVKNPLQRADIYANAGLWYDALGEALTADANSQSGKTVASLLENLAQIENAEKSNDLRQIASTSPI</sequence>
<evidence type="ECO:0000256" key="1">
    <source>
        <dbReference type="SAM" id="MobiDB-lite"/>
    </source>
</evidence>
<keyword evidence="4" id="KW-1185">Reference proteome</keyword>
<dbReference type="InterPro" id="IPR010328">
    <property type="entry name" value="DUF928"/>
</dbReference>
<dbReference type="Proteomes" id="UP001576774">
    <property type="component" value="Unassembled WGS sequence"/>
</dbReference>
<dbReference type="EMBL" id="JBHFNQ010000049">
    <property type="protein sequence ID" value="MFB2876388.1"/>
    <property type="molecule type" value="Genomic_DNA"/>
</dbReference>
<accession>A0ABV4X2E5</accession>
<dbReference type="RefSeq" id="WP_413269525.1">
    <property type="nucleotide sequence ID" value="NZ_JBHFNQ010000049.1"/>
</dbReference>
<feature type="signal peptide" evidence="2">
    <location>
        <begin position="1"/>
        <end position="26"/>
    </location>
</feature>
<gene>
    <name evidence="3" type="ORF">ACE1CC_05800</name>
</gene>
<protein>
    <submittedName>
        <fullName evidence="3">DUF928 domain-containing protein</fullName>
    </submittedName>
</protein>
<reference evidence="3 4" key="1">
    <citation type="submission" date="2024-09" db="EMBL/GenBank/DDBJ databases">
        <title>Floridaenema gen nov. (Aerosakkonemataceae, Aerosakkonematales ord. nov., Cyanobacteria) from benthic tropical and subtropical fresh waters, with the description of four new species.</title>
        <authorList>
            <person name="Moretto J.A."/>
            <person name="Berthold D.E."/>
            <person name="Lefler F.W."/>
            <person name="Huang I.-S."/>
            <person name="Laughinghouse H. IV."/>
        </authorList>
    </citation>
    <scope>NUCLEOTIDE SEQUENCE [LARGE SCALE GENOMIC DNA]</scope>
    <source>
        <strain evidence="3 4">BLCC-F46</strain>
    </source>
</reference>
<feature type="chain" id="PRO_5046397432" evidence="2">
    <location>
        <begin position="27"/>
        <end position="262"/>
    </location>
</feature>
<evidence type="ECO:0000256" key="2">
    <source>
        <dbReference type="SAM" id="SignalP"/>
    </source>
</evidence>
<feature type="region of interest" description="Disordered" evidence="1">
    <location>
        <begin position="29"/>
        <end position="49"/>
    </location>
</feature>
<dbReference type="Pfam" id="PF06051">
    <property type="entry name" value="DUF928"/>
    <property type="match status" value="2"/>
</dbReference>
<organism evidence="3 4">
    <name type="scientific">Floridaenema aerugineum BLCC-F46</name>
    <dbReference type="NCBI Taxonomy" id="3153654"/>
    <lineage>
        <taxon>Bacteria</taxon>
        <taxon>Bacillati</taxon>
        <taxon>Cyanobacteriota</taxon>
        <taxon>Cyanophyceae</taxon>
        <taxon>Oscillatoriophycideae</taxon>
        <taxon>Aerosakkonematales</taxon>
        <taxon>Aerosakkonemataceae</taxon>
        <taxon>Floridanema</taxon>
        <taxon>Floridanema aerugineum</taxon>
    </lineage>
</organism>
<evidence type="ECO:0000313" key="3">
    <source>
        <dbReference type="EMBL" id="MFB2876388.1"/>
    </source>
</evidence>
<name>A0ABV4X2E5_9CYAN</name>
<proteinExistence type="predicted"/>
<evidence type="ECO:0000313" key="4">
    <source>
        <dbReference type="Proteomes" id="UP001576774"/>
    </source>
</evidence>
<keyword evidence="2" id="KW-0732">Signal</keyword>
<comment type="caution">
    <text evidence="3">The sequence shown here is derived from an EMBL/GenBank/DDBJ whole genome shotgun (WGS) entry which is preliminary data.</text>
</comment>